<dbReference type="OrthoDB" id="9810309at2"/>
<comment type="caution">
    <text evidence="9">The sequence shown here is derived from an EMBL/GenBank/DDBJ whole genome shotgun (WGS) entry which is preliminary data.</text>
</comment>
<dbReference type="GO" id="GO:0005524">
    <property type="term" value="F:ATP binding"/>
    <property type="evidence" value="ECO:0007669"/>
    <property type="project" value="UniProtKB-UniRule"/>
</dbReference>
<keyword evidence="10" id="KW-1185">Reference proteome</keyword>
<evidence type="ECO:0000313" key="9">
    <source>
        <dbReference type="EMBL" id="KGD63564.1"/>
    </source>
</evidence>
<dbReference type="NCBIfam" id="NF004637">
    <property type="entry name" value="PRK05986.1"/>
    <property type="match status" value="1"/>
</dbReference>
<gene>
    <name evidence="9" type="ORF">Y5S_03200</name>
</gene>
<dbReference type="AlphaFoldDB" id="A0A095SGU9"/>
<keyword evidence="8" id="KW-0067">ATP-binding</keyword>
<comment type="subcellular location">
    <subcellularLocation>
        <location evidence="8">Cytoplasm</location>
    </subcellularLocation>
</comment>
<dbReference type="PATRIC" id="fig|1177154.3.peg.3242"/>
<keyword evidence="8 9" id="KW-0808">Transferase</keyword>
<reference evidence="9 10" key="1">
    <citation type="submission" date="2012-09" db="EMBL/GenBank/DDBJ databases">
        <title>Genome Sequence of alkane-degrading Bacterium Alcanivorax sp. 19-m-6.</title>
        <authorList>
            <person name="Lai Q."/>
            <person name="Shao Z."/>
        </authorList>
    </citation>
    <scope>NUCLEOTIDE SEQUENCE [LARGE SCALE GENOMIC DNA]</scope>
    <source>
        <strain evidence="9 10">19-m-6</strain>
    </source>
</reference>
<dbReference type="UniPathway" id="UPA00148">
    <property type="reaction ID" value="UER00233"/>
</dbReference>
<dbReference type="PIRSF" id="PIRSF015617">
    <property type="entry name" value="Adensltrnsf_CobA"/>
    <property type="match status" value="1"/>
</dbReference>
<keyword evidence="8" id="KW-0547">Nucleotide-binding</keyword>
<dbReference type="InterPro" id="IPR003724">
    <property type="entry name" value="CblAdoTrfase_CobA"/>
</dbReference>
<keyword evidence="4 8" id="KW-0627">Porphyrin biosynthesis</keyword>
<dbReference type="GO" id="GO:0008817">
    <property type="term" value="F:corrinoid adenosyltransferase activity"/>
    <property type="evidence" value="ECO:0007669"/>
    <property type="project" value="UniProtKB-UniRule"/>
</dbReference>
<accession>A0A095SGU9</accession>
<dbReference type="eggNOG" id="COG2109">
    <property type="taxonomic scope" value="Bacteria"/>
</dbReference>
<dbReference type="GO" id="GO:0006779">
    <property type="term" value="P:porphyrin-containing compound biosynthetic process"/>
    <property type="evidence" value="ECO:0007669"/>
    <property type="project" value="UniProtKB-UniRule"/>
</dbReference>
<dbReference type="GO" id="GO:0009236">
    <property type="term" value="P:cobalamin biosynthetic process"/>
    <property type="evidence" value="ECO:0007669"/>
    <property type="project" value="UniProtKB-UniRule"/>
</dbReference>
<dbReference type="SUPFAM" id="SSF52540">
    <property type="entry name" value="P-loop containing nucleoside triphosphate hydrolases"/>
    <property type="match status" value="1"/>
</dbReference>
<dbReference type="GO" id="GO:0005737">
    <property type="term" value="C:cytoplasm"/>
    <property type="evidence" value="ECO:0007669"/>
    <property type="project" value="UniProtKB-SubCell"/>
</dbReference>
<evidence type="ECO:0000256" key="6">
    <source>
        <dbReference type="ARBA" id="ARBA00048555"/>
    </source>
</evidence>
<evidence type="ECO:0000256" key="7">
    <source>
        <dbReference type="ARBA" id="ARBA00048692"/>
    </source>
</evidence>
<comment type="similarity">
    <text evidence="2 8">Belongs to the Cob(I)alamin adenosyltransferase family.</text>
</comment>
<dbReference type="CDD" id="cd00561">
    <property type="entry name" value="CobA_ACA"/>
    <property type="match status" value="1"/>
</dbReference>
<comment type="catalytic activity">
    <reaction evidence="6 8">
        <text>2 cob(II)yrinate a,c diamide + reduced [electron-transfer flavoprotein] + 2 ATP = 2 adenosylcob(III)yrinate a,c-diamide + 2 triphosphate + oxidized [electron-transfer flavoprotein] + 3 H(+)</text>
        <dbReference type="Rhea" id="RHEA:11528"/>
        <dbReference type="Rhea" id="RHEA-COMP:10685"/>
        <dbReference type="Rhea" id="RHEA-COMP:10686"/>
        <dbReference type="ChEBI" id="CHEBI:15378"/>
        <dbReference type="ChEBI" id="CHEBI:18036"/>
        <dbReference type="ChEBI" id="CHEBI:30616"/>
        <dbReference type="ChEBI" id="CHEBI:57692"/>
        <dbReference type="ChEBI" id="CHEBI:58307"/>
        <dbReference type="ChEBI" id="CHEBI:58503"/>
        <dbReference type="ChEBI" id="CHEBI:58537"/>
        <dbReference type="EC" id="2.5.1.17"/>
    </reaction>
</comment>
<dbReference type="NCBIfam" id="TIGR00708">
    <property type="entry name" value="cobA"/>
    <property type="match status" value="1"/>
</dbReference>
<evidence type="ECO:0000256" key="4">
    <source>
        <dbReference type="ARBA" id="ARBA00023244"/>
    </source>
</evidence>
<keyword evidence="8" id="KW-0963">Cytoplasm</keyword>
<evidence type="ECO:0000256" key="3">
    <source>
        <dbReference type="ARBA" id="ARBA00012454"/>
    </source>
</evidence>
<evidence type="ECO:0000313" key="10">
    <source>
        <dbReference type="Proteomes" id="UP000029444"/>
    </source>
</evidence>
<evidence type="ECO:0000256" key="8">
    <source>
        <dbReference type="PIRNR" id="PIRNR015617"/>
    </source>
</evidence>
<dbReference type="Gene3D" id="3.40.50.300">
    <property type="entry name" value="P-loop containing nucleotide triphosphate hydrolases"/>
    <property type="match status" value="1"/>
</dbReference>
<dbReference type="Pfam" id="PF02572">
    <property type="entry name" value="CobA_CobO_BtuR"/>
    <property type="match status" value="1"/>
</dbReference>
<sequence length="203" mass="22881">MRQDPKSQERHAWRMEKKQQIMRERIANADKEQGILLVLTGPGKGKSSSGFGMLARALGHGMKVGVVQFIKGAFSTGEEAFFRDLPNVDYHVMGEGYTWDTQDRERDVAAANAAWDIAANMLQDDSYDLVLLDELNIALRYEYIDLDRVLDDLQNRPAMQHAVVTGRYAPKELIELADTVTEMKVVKHAFKDQGVKAQKGVEL</sequence>
<keyword evidence="8" id="KW-0169">Cobalamin biosynthesis</keyword>
<protein>
    <recommendedName>
        <fullName evidence="3 8">Corrinoid adenosyltransferase</fullName>
        <ecNumber evidence="3 8">2.5.1.17</ecNumber>
    </recommendedName>
    <alternativeName>
        <fullName evidence="8">Cob(II)alamin adenosyltransferase</fullName>
    </alternativeName>
    <alternativeName>
        <fullName evidence="8">Cob(II)yrinic acid a,c-diamide adenosyltransferase</fullName>
    </alternativeName>
</protein>
<dbReference type="InterPro" id="IPR027417">
    <property type="entry name" value="P-loop_NTPase"/>
</dbReference>
<evidence type="ECO:0000256" key="1">
    <source>
        <dbReference type="ARBA" id="ARBA00005121"/>
    </source>
</evidence>
<dbReference type="EC" id="2.5.1.17" evidence="3 8"/>
<dbReference type="PANTHER" id="PTHR46638">
    <property type="entry name" value="CORRINOID ADENOSYLTRANSFERASE"/>
    <property type="match status" value="1"/>
</dbReference>
<dbReference type="Proteomes" id="UP000029444">
    <property type="component" value="Unassembled WGS sequence"/>
</dbReference>
<comment type="function">
    <text evidence="5 8">Required for both de novo synthesis of the corrin ring for the assimilation of exogenous corrinoids. Participates in the adenosylation of a variety of incomplete and complete corrinoids.</text>
</comment>
<dbReference type="EMBL" id="ARXV01000016">
    <property type="protein sequence ID" value="KGD63564.1"/>
    <property type="molecule type" value="Genomic_DNA"/>
</dbReference>
<dbReference type="PANTHER" id="PTHR46638:SF1">
    <property type="entry name" value="CORRINOID ADENOSYLTRANSFERASE"/>
    <property type="match status" value="1"/>
</dbReference>
<evidence type="ECO:0000256" key="5">
    <source>
        <dbReference type="ARBA" id="ARBA00024929"/>
    </source>
</evidence>
<dbReference type="RefSeq" id="WP_035234478.1">
    <property type="nucleotide sequence ID" value="NZ_ARXV01000016.1"/>
</dbReference>
<evidence type="ECO:0000256" key="2">
    <source>
        <dbReference type="ARBA" id="ARBA00007487"/>
    </source>
</evidence>
<comment type="pathway">
    <text evidence="1 8">Cofactor biosynthesis; adenosylcobalamin biosynthesis; adenosylcobalamin from cob(II)yrinate a,c-diamide: step 2/7.</text>
</comment>
<name>A0A095SGU9_9GAMM</name>
<comment type="catalytic activity">
    <reaction evidence="7 8">
        <text>2 cob(II)alamin + reduced [electron-transfer flavoprotein] + 2 ATP = 2 adenosylcob(III)alamin + 2 triphosphate + oxidized [electron-transfer flavoprotein] + 3 H(+)</text>
        <dbReference type="Rhea" id="RHEA:28671"/>
        <dbReference type="Rhea" id="RHEA-COMP:10685"/>
        <dbReference type="Rhea" id="RHEA-COMP:10686"/>
        <dbReference type="ChEBI" id="CHEBI:15378"/>
        <dbReference type="ChEBI" id="CHEBI:16304"/>
        <dbReference type="ChEBI" id="CHEBI:18036"/>
        <dbReference type="ChEBI" id="CHEBI:18408"/>
        <dbReference type="ChEBI" id="CHEBI:30616"/>
        <dbReference type="ChEBI" id="CHEBI:57692"/>
        <dbReference type="ChEBI" id="CHEBI:58307"/>
        <dbReference type="EC" id="2.5.1.17"/>
    </reaction>
</comment>
<proteinExistence type="inferred from homology"/>
<dbReference type="STRING" id="1177154.Y5S_03200"/>
<organism evidence="9 10">
    <name type="scientific">Alcanivorax nanhaiticus</name>
    <dbReference type="NCBI Taxonomy" id="1177154"/>
    <lineage>
        <taxon>Bacteria</taxon>
        <taxon>Pseudomonadati</taxon>
        <taxon>Pseudomonadota</taxon>
        <taxon>Gammaproteobacteria</taxon>
        <taxon>Oceanospirillales</taxon>
        <taxon>Alcanivoracaceae</taxon>
        <taxon>Alcanivorax</taxon>
    </lineage>
</organism>